<name>A0AAW0HQ58_MYOGA</name>
<evidence type="ECO:0000313" key="2">
    <source>
        <dbReference type="EMBL" id="KAK7804132.1"/>
    </source>
</evidence>
<dbReference type="GO" id="GO:0006253">
    <property type="term" value="P:dCTP catabolic process"/>
    <property type="evidence" value="ECO:0007669"/>
    <property type="project" value="TreeGrafter"/>
</dbReference>
<dbReference type="InterPro" id="IPR052555">
    <property type="entry name" value="dCTP_Pyrophosphatase"/>
</dbReference>
<organism evidence="2 3">
    <name type="scientific">Myodes glareolus</name>
    <name type="common">Bank vole</name>
    <name type="synonym">Clethrionomys glareolus</name>
    <dbReference type="NCBI Taxonomy" id="447135"/>
    <lineage>
        <taxon>Eukaryota</taxon>
        <taxon>Metazoa</taxon>
        <taxon>Chordata</taxon>
        <taxon>Craniata</taxon>
        <taxon>Vertebrata</taxon>
        <taxon>Euteleostomi</taxon>
        <taxon>Mammalia</taxon>
        <taxon>Eutheria</taxon>
        <taxon>Euarchontoglires</taxon>
        <taxon>Glires</taxon>
        <taxon>Rodentia</taxon>
        <taxon>Myomorpha</taxon>
        <taxon>Muroidea</taxon>
        <taxon>Cricetidae</taxon>
        <taxon>Arvicolinae</taxon>
        <taxon>Myodes</taxon>
    </lineage>
</organism>
<dbReference type="GO" id="GO:0005829">
    <property type="term" value="C:cytosol"/>
    <property type="evidence" value="ECO:0007669"/>
    <property type="project" value="TreeGrafter"/>
</dbReference>
<proteinExistence type="predicted"/>
<feature type="compositionally biased region" description="Gly residues" evidence="1">
    <location>
        <begin position="1"/>
        <end position="10"/>
    </location>
</feature>
<comment type="caution">
    <text evidence="2">The sequence shown here is derived from an EMBL/GenBank/DDBJ whole genome shotgun (WGS) entry which is preliminary data.</text>
</comment>
<dbReference type="PANTHER" id="PTHR46523:SF1">
    <property type="entry name" value="DCTP PYROPHOSPHATASE 1"/>
    <property type="match status" value="1"/>
</dbReference>
<evidence type="ECO:0000313" key="3">
    <source>
        <dbReference type="Proteomes" id="UP001488838"/>
    </source>
</evidence>
<accession>A0AAW0HQ58</accession>
<dbReference type="GO" id="GO:0042262">
    <property type="term" value="P:DNA protection"/>
    <property type="evidence" value="ECO:0007669"/>
    <property type="project" value="TreeGrafter"/>
</dbReference>
<dbReference type="PANTHER" id="PTHR46523">
    <property type="entry name" value="DCTP PYROPHOSPHATASE 1"/>
    <property type="match status" value="1"/>
</dbReference>
<gene>
    <name evidence="2" type="ORF">U0070_020734</name>
</gene>
<dbReference type="SUPFAM" id="SSF101386">
    <property type="entry name" value="all-alpha NTP pyrophosphatases"/>
    <property type="match status" value="1"/>
</dbReference>
<protein>
    <recommendedName>
        <fullName evidence="4">Nucleotide pyrophosphohydrolase</fullName>
    </recommendedName>
</protein>
<feature type="region of interest" description="Disordered" evidence="1">
    <location>
        <begin position="1"/>
        <end position="26"/>
    </location>
</feature>
<evidence type="ECO:0008006" key="4">
    <source>
        <dbReference type="Google" id="ProtNLM"/>
    </source>
</evidence>
<dbReference type="EMBL" id="JBBHLL010000392">
    <property type="protein sequence ID" value="KAK7804132.1"/>
    <property type="molecule type" value="Genomic_DNA"/>
</dbReference>
<reference evidence="2 3" key="1">
    <citation type="journal article" date="2023" name="bioRxiv">
        <title>Conserved and derived expression patterns and positive selection on dental genes reveal complex evolutionary context of ever-growing rodent molars.</title>
        <authorList>
            <person name="Calamari Z.T."/>
            <person name="Song A."/>
            <person name="Cohen E."/>
            <person name="Akter M."/>
            <person name="Roy R.D."/>
            <person name="Hallikas O."/>
            <person name="Christensen M.M."/>
            <person name="Li P."/>
            <person name="Marangoni P."/>
            <person name="Jernvall J."/>
            <person name="Klein O.D."/>
        </authorList>
    </citation>
    <scope>NUCLEOTIDE SEQUENCE [LARGE SCALE GENOMIC DNA]</scope>
    <source>
        <strain evidence="2">V071</strain>
    </source>
</reference>
<dbReference type="AlphaFoldDB" id="A0AAW0HQ58"/>
<dbReference type="Proteomes" id="UP001488838">
    <property type="component" value="Unassembled WGS sequence"/>
</dbReference>
<dbReference type="GO" id="GO:0047840">
    <property type="term" value="F:dCTP diphosphatase activity"/>
    <property type="evidence" value="ECO:0007669"/>
    <property type="project" value="TreeGrafter"/>
</dbReference>
<sequence length="68" mass="7158">MSQAGGGACGDAGQEDSAAAGPFSFSPESTLEDIRRLHAEFAAERDWAQFHQPRNLLLALVGEVGELA</sequence>
<evidence type="ECO:0000256" key="1">
    <source>
        <dbReference type="SAM" id="MobiDB-lite"/>
    </source>
</evidence>
<keyword evidence="3" id="KW-1185">Reference proteome</keyword>
<dbReference type="Gene3D" id="1.10.287.1080">
    <property type="entry name" value="MazG-like"/>
    <property type="match status" value="1"/>
</dbReference>